<reference evidence="11 12" key="1">
    <citation type="submission" date="2024-03" db="EMBL/GenBank/DDBJ databases">
        <title>Sulfurimonas sp. HSL3-1.</title>
        <authorList>
            <person name="Wang S."/>
        </authorList>
    </citation>
    <scope>NUCLEOTIDE SEQUENCE [LARGE SCALE GENOMIC DNA]</scope>
    <source>
        <strain evidence="11 12">HSL3-1</strain>
    </source>
</reference>
<evidence type="ECO:0000256" key="3">
    <source>
        <dbReference type="ARBA" id="ARBA00012560"/>
    </source>
</evidence>
<evidence type="ECO:0000256" key="10">
    <source>
        <dbReference type="RuleBase" id="RU361207"/>
    </source>
</evidence>
<dbReference type="Gene3D" id="3.20.20.80">
    <property type="entry name" value="Glycosidases"/>
    <property type="match status" value="1"/>
</dbReference>
<accession>A0ABZ3HDT0</accession>
<evidence type="ECO:0000256" key="7">
    <source>
        <dbReference type="ARBA" id="ARBA00023277"/>
    </source>
</evidence>
<gene>
    <name evidence="11" type="primary">malQ</name>
    <name evidence="11" type="ORF">WCY31_02495</name>
</gene>
<keyword evidence="7 10" id="KW-0119">Carbohydrate metabolism</keyword>
<dbReference type="InterPro" id="IPR003385">
    <property type="entry name" value="Glyco_hydro_77"/>
</dbReference>
<dbReference type="Proteomes" id="UP001447842">
    <property type="component" value="Chromosome"/>
</dbReference>
<evidence type="ECO:0000256" key="6">
    <source>
        <dbReference type="ARBA" id="ARBA00022679"/>
    </source>
</evidence>
<dbReference type="EMBL" id="CP147920">
    <property type="protein sequence ID" value="XAU15577.1"/>
    <property type="molecule type" value="Genomic_DNA"/>
</dbReference>
<dbReference type="NCBIfam" id="NF011080">
    <property type="entry name" value="PRK14508.1-3"/>
    <property type="match status" value="1"/>
</dbReference>
<dbReference type="NCBIfam" id="TIGR00217">
    <property type="entry name" value="malQ"/>
    <property type="match status" value="1"/>
</dbReference>
<evidence type="ECO:0000256" key="4">
    <source>
        <dbReference type="ARBA" id="ARBA00020295"/>
    </source>
</evidence>
<dbReference type="InterPro" id="IPR017853">
    <property type="entry name" value="GH"/>
</dbReference>
<dbReference type="PANTHER" id="PTHR32438">
    <property type="entry name" value="4-ALPHA-GLUCANOTRANSFERASE DPE1, CHLOROPLASTIC/AMYLOPLASTIC"/>
    <property type="match status" value="1"/>
</dbReference>
<dbReference type="EC" id="2.4.1.25" evidence="3 10"/>
<comment type="catalytic activity">
    <reaction evidence="1 10">
        <text>Transfers a segment of a (1-&gt;4)-alpha-D-glucan to a new position in an acceptor, which may be glucose or a (1-&gt;4)-alpha-D-glucan.</text>
        <dbReference type="EC" id="2.4.1.25"/>
    </reaction>
</comment>
<dbReference type="SUPFAM" id="SSF51445">
    <property type="entry name" value="(Trans)glycosidases"/>
    <property type="match status" value="1"/>
</dbReference>
<evidence type="ECO:0000313" key="12">
    <source>
        <dbReference type="Proteomes" id="UP001447842"/>
    </source>
</evidence>
<keyword evidence="6 10" id="KW-0808">Transferase</keyword>
<organism evidence="11 12">
    <name type="scientific">Sulfurimonas diazotrophicus</name>
    <dbReference type="NCBI Taxonomy" id="3131939"/>
    <lineage>
        <taxon>Bacteria</taxon>
        <taxon>Pseudomonadati</taxon>
        <taxon>Campylobacterota</taxon>
        <taxon>Epsilonproteobacteria</taxon>
        <taxon>Campylobacterales</taxon>
        <taxon>Sulfurimonadaceae</taxon>
        <taxon>Sulfurimonas</taxon>
    </lineage>
</organism>
<proteinExistence type="inferred from homology"/>
<dbReference type="Pfam" id="PF02446">
    <property type="entry name" value="Glyco_hydro_77"/>
    <property type="match status" value="1"/>
</dbReference>
<keyword evidence="12" id="KW-1185">Reference proteome</keyword>
<dbReference type="NCBIfam" id="NF011079">
    <property type="entry name" value="PRK14508.1-2"/>
    <property type="match status" value="1"/>
</dbReference>
<dbReference type="GO" id="GO:0004134">
    <property type="term" value="F:4-alpha-glucanotransferase activity"/>
    <property type="evidence" value="ECO:0007669"/>
    <property type="project" value="UniProtKB-EC"/>
</dbReference>
<protein>
    <recommendedName>
        <fullName evidence="4 10">4-alpha-glucanotransferase</fullName>
        <ecNumber evidence="3 10">2.4.1.25</ecNumber>
    </recommendedName>
    <alternativeName>
        <fullName evidence="8 10">Amylomaltase</fullName>
    </alternativeName>
    <alternativeName>
        <fullName evidence="9 10">Disproportionating enzyme</fullName>
    </alternativeName>
</protein>
<sequence>MTRTRPMMPRAAGLLLHPTSLPGPYGIGTLGSIARRWVDRLGTVGVGYWQILPLGPTGFGHSPYQCYSAFAGNALLIDPDLLVDAGFLGPDERPPRSPEGSAVDFDTVIARHTAMLEKAHARFRPTKAFDAFCADHAAWLDDYALFMALKTYFNERVWNDWPENIRLREPETLAYYASVLKDETGFHRFVQFCFYEQWEALRSYANAKGVRIIGDLPIYVAMNSADVWAHPEYFQLDDALQPTAVAGVPPDYFSATGQRWGNPLFEWERLEQEGYEWWIARLKGSLELFDWVRIDHFRGFESYWSIPADEETAINGEWIAGPGGRLFDAFRSALGRNLPIIAEDLGIITPEVEALRDDYGLPGMKILQFAFGSDAGNPYLPHNHIQNCVVYTGTHDNDTTNGWFYAAPPEEAERAHTMRYLHCPWEAFHESLNRTALASTANLAVLPLQDLLGLGSDARMNTPGTSEGNWHWRVTPQQFEEAPWDGLKSMLALYGRA</sequence>
<dbReference type="PANTHER" id="PTHR32438:SF5">
    <property type="entry name" value="4-ALPHA-GLUCANOTRANSFERASE DPE1, CHLOROPLASTIC_AMYLOPLASTIC"/>
    <property type="match status" value="1"/>
</dbReference>
<evidence type="ECO:0000256" key="8">
    <source>
        <dbReference type="ARBA" id="ARBA00031423"/>
    </source>
</evidence>
<name>A0ABZ3HDT0_9BACT</name>
<keyword evidence="5 10" id="KW-0328">Glycosyltransferase</keyword>
<evidence type="ECO:0000256" key="1">
    <source>
        <dbReference type="ARBA" id="ARBA00000439"/>
    </source>
</evidence>
<evidence type="ECO:0000256" key="2">
    <source>
        <dbReference type="ARBA" id="ARBA00005684"/>
    </source>
</evidence>
<dbReference type="RefSeq" id="WP_345972996.1">
    <property type="nucleotide sequence ID" value="NZ_CP147920.1"/>
</dbReference>
<comment type="similarity">
    <text evidence="2 10">Belongs to the disproportionating enzyme family.</text>
</comment>
<evidence type="ECO:0000256" key="5">
    <source>
        <dbReference type="ARBA" id="ARBA00022676"/>
    </source>
</evidence>
<evidence type="ECO:0000313" key="11">
    <source>
        <dbReference type="EMBL" id="XAU15577.1"/>
    </source>
</evidence>
<evidence type="ECO:0000256" key="9">
    <source>
        <dbReference type="ARBA" id="ARBA00031501"/>
    </source>
</evidence>